<feature type="transmembrane region" description="Helical" evidence="7">
    <location>
        <begin position="217"/>
        <end position="237"/>
    </location>
</feature>
<keyword evidence="5 7" id="KW-1133">Transmembrane helix</keyword>
<dbReference type="RefSeq" id="WP_081442813.1">
    <property type="nucleotide sequence ID" value="NZ_GG770225.1"/>
</dbReference>
<keyword evidence="4 7" id="KW-0812">Transmembrane</keyword>
<dbReference type="AlphaFoldDB" id="W5IJT6"/>
<comment type="function">
    <text evidence="7">Catalyzes the transfer of the diacylglyceryl group from phosphatidylglycerol to the sulfhydryl group of the N-terminal cysteine of a prolipoprotein, the first step in the formation of mature lipoproteins.</text>
</comment>
<evidence type="ECO:0000256" key="4">
    <source>
        <dbReference type="ARBA" id="ARBA00022692"/>
    </source>
</evidence>
<dbReference type="eggNOG" id="COG0682">
    <property type="taxonomic scope" value="Bacteria"/>
</dbReference>
<feature type="transmembrane region" description="Helical" evidence="7">
    <location>
        <begin position="249"/>
        <end position="272"/>
    </location>
</feature>
<name>W5IJT6_SCAIO</name>
<evidence type="ECO:0000256" key="5">
    <source>
        <dbReference type="ARBA" id="ARBA00022989"/>
    </source>
</evidence>
<dbReference type="UniPathway" id="UPA00664"/>
<evidence type="ECO:0000256" key="8">
    <source>
        <dbReference type="SAM" id="MobiDB-lite"/>
    </source>
</evidence>
<evidence type="ECO:0000256" key="3">
    <source>
        <dbReference type="ARBA" id="ARBA00022679"/>
    </source>
</evidence>
<dbReference type="GO" id="GO:0005886">
    <property type="term" value="C:plasma membrane"/>
    <property type="evidence" value="ECO:0007669"/>
    <property type="project" value="UniProtKB-SubCell"/>
</dbReference>
<evidence type="ECO:0000256" key="6">
    <source>
        <dbReference type="ARBA" id="ARBA00023136"/>
    </source>
</evidence>
<feature type="transmembrane region" description="Helical" evidence="7">
    <location>
        <begin position="53"/>
        <end position="74"/>
    </location>
</feature>
<evidence type="ECO:0000313" key="10">
    <source>
        <dbReference type="Proteomes" id="UP000005777"/>
    </source>
</evidence>
<comment type="similarity">
    <text evidence="1 7">Belongs to the Lgt family.</text>
</comment>
<protein>
    <recommendedName>
        <fullName evidence="7">Phosphatidylglycerol--prolipoprotein diacylglyceryl transferase</fullName>
        <ecNumber evidence="7">2.5.1.145</ecNumber>
    </recommendedName>
</protein>
<comment type="catalytic activity">
    <reaction evidence="7">
        <text>L-cysteinyl-[prolipoprotein] + a 1,2-diacyl-sn-glycero-3-phospho-(1'-sn-glycerol) = an S-1,2-diacyl-sn-glyceryl-L-cysteinyl-[prolipoprotein] + sn-glycerol 1-phosphate + H(+)</text>
        <dbReference type="Rhea" id="RHEA:56712"/>
        <dbReference type="Rhea" id="RHEA-COMP:14679"/>
        <dbReference type="Rhea" id="RHEA-COMP:14680"/>
        <dbReference type="ChEBI" id="CHEBI:15378"/>
        <dbReference type="ChEBI" id="CHEBI:29950"/>
        <dbReference type="ChEBI" id="CHEBI:57685"/>
        <dbReference type="ChEBI" id="CHEBI:64716"/>
        <dbReference type="ChEBI" id="CHEBI:140658"/>
        <dbReference type="EC" id="2.5.1.145"/>
    </reaction>
</comment>
<proteinExistence type="inferred from homology"/>
<organism evidence="9 10">
    <name type="scientific">Scardovia inopinata F0304</name>
    <dbReference type="NCBI Taxonomy" id="641146"/>
    <lineage>
        <taxon>Bacteria</taxon>
        <taxon>Bacillati</taxon>
        <taxon>Actinomycetota</taxon>
        <taxon>Actinomycetes</taxon>
        <taxon>Bifidobacteriales</taxon>
        <taxon>Bifidobacteriaceae</taxon>
        <taxon>Scardovia</taxon>
    </lineage>
</organism>
<dbReference type="PANTHER" id="PTHR30589:SF0">
    <property type="entry name" value="PHOSPHATIDYLGLYCEROL--PROLIPOPROTEIN DIACYLGLYCERYL TRANSFERASE"/>
    <property type="match status" value="1"/>
</dbReference>
<feature type="transmembrane region" description="Helical" evidence="7">
    <location>
        <begin position="21"/>
        <end position="41"/>
    </location>
</feature>
<feature type="compositionally biased region" description="Low complexity" evidence="8">
    <location>
        <begin position="361"/>
        <end position="395"/>
    </location>
</feature>
<dbReference type="PROSITE" id="PS01311">
    <property type="entry name" value="LGT"/>
    <property type="match status" value="1"/>
</dbReference>
<dbReference type="HAMAP" id="MF_01147">
    <property type="entry name" value="Lgt"/>
    <property type="match status" value="1"/>
</dbReference>
<reference evidence="9 10" key="1">
    <citation type="submission" date="2012-01" db="EMBL/GenBank/DDBJ databases">
        <title>The Genome Sequence of Scardovia inopinata F0304.</title>
        <authorList>
            <consortium name="The Broad Institute Genome Sequencing Platform"/>
            <person name="Earl A."/>
            <person name="Ward D."/>
            <person name="Feldgarden M."/>
            <person name="Gevers D."/>
            <person name="Izard J."/>
            <person name="Baranova O.V."/>
            <person name="Blanton J.M."/>
            <person name="Tanner A.C."/>
            <person name="Dewhirst F.E."/>
            <person name="Young S.K."/>
            <person name="Zeng Q."/>
            <person name="Gargeya S."/>
            <person name="Fitzgerald M."/>
            <person name="Haas B."/>
            <person name="Abouelleil A."/>
            <person name="Alvarado L."/>
            <person name="Arachchi H.M."/>
            <person name="Berlin A."/>
            <person name="Chapman S.B."/>
            <person name="Gearin G."/>
            <person name="Goldberg J."/>
            <person name="Griggs A."/>
            <person name="Gujja S."/>
            <person name="Hansen M."/>
            <person name="Heiman D."/>
            <person name="Howarth C."/>
            <person name="Larimer J."/>
            <person name="Lui A."/>
            <person name="MacDonald P.J."/>
            <person name="McCowen C."/>
            <person name="Montmayeur A."/>
            <person name="Murphy C."/>
            <person name="Neiman D."/>
            <person name="Pearson M."/>
            <person name="Priest M."/>
            <person name="Roberts A."/>
            <person name="Saif S."/>
            <person name="Shea T."/>
            <person name="Sisk P."/>
            <person name="Stolte C."/>
            <person name="Sykes S."/>
            <person name="Wortman J."/>
            <person name="Nusbaum C."/>
            <person name="Birren B."/>
        </authorList>
    </citation>
    <scope>NUCLEOTIDE SEQUENCE [LARGE SCALE GENOMIC DNA]</scope>
    <source>
        <strain evidence="9 10">F0304</strain>
    </source>
</reference>
<feature type="compositionally biased region" description="Basic and acidic residues" evidence="8">
    <location>
        <begin position="308"/>
        <end position="317"/>
    </location>
</feature>
<feature type="transmembrane region" description="Helical" evidence="7">
    <location>
        <begin position="122"/>
        <end position="140"/>
    </location>
</feature>
<dbReference type="GO" id="GO:0008961">
    <property type="term" value="F:phosphatidylglycerol-prolipoprotein diacylglyceryl transferase activity"/>
    <property type="evidence" value="ECO:0007669"/>
    <property type="project" value="UniProtKB-UniRule"/>
</dbReference>
<dbReference type="PANTHER" id="PTHR30589">
    <property type="entry name" value="PROLIPOPROTEIN DIACYLGLYCERYL TRANSFERASE"/>
    <property type="match status" value="1"/>
</dbReference>
<evidence type="ECO:0000256" key="1">
    <source>
        <dbReference type="ARBA" id="ARBA00007150"/>
    </source>
</evidence>
<comment type="subcellular location">
    <subcellularLocation>
        <location evidence="7">Cell membrane</location>
        <topology evidence="7">Multi-pass membrane protein</topology>
    </subcellularLocation>
</comment>
<keyword evidence="3 7" id="KW-0808">Transferase</keyword>
<keyword evidence="10" id="KW-1185">Reference proteome</keyword>
<evidence type="ECO:0000313" key="9">
    <source>
        <dbReference type="EMBL" id="EFG27166.2"/>
    </source>
</evidence>
<feature type="binding site" evidence="7">
    <location>
        <position position="141"/>
    </location>
    <ligand>
        <name>a 1,2-diacyl-sn-glycero-3-phospho-(1'-sn-glycerol)</name>
        <dbReference type="ChEBI" id="CHEBI:64716"/>
    </ligand>
</feature>
<gene>
    <name evidence="7" type="primary">lgt</name>
    <name evidence="9" type="ORF">HMPREF9020_00805</name>
</gene>
<dbReference type="Proteomes" id="UP000005777">
    <property type="component" value="Unassembled WGS sequence"/>
</dbReference>
<dbReference type="NCBIfam" id="TIGR00544">
    <property type="entry name" value="lgt"/>
    <property type="match status" value="1"/>
</dbReference>
<keyword evidence="9" id="KW-0449">Lipoprotein</keyword>
<feature type="transmembrane region" description="Helical" evidence="7">
    <location>
        <begin position="94"/>
        <end position="115"/>
    </location>
</feature>
<evidence type="ECO:0000256" key="2">
    <source>
        <dbReference type="ARBA" id="ARBA00022475"/>
    </source>
</evidence>
<evidence type="ECO:0000256" key="7">
    <source>
        <dbReference type="HAMAP-Rule" id="MF_01147"/>
    </source>
</evidence>
<keyword evidence="2 7" id="KW-1003">Cell membrane</keyword>
<sequence length="395" mass="43760">MISAYIPSPSISSFSLGPITIRFYAIMILIGIVAATWITTIRWKKVGGTFDQVLDIAIVAVPCGIIGARLYHIITTPSLYFGPGRNWTDMFKIWNGGLGIWGAVLLGGLGAWAWCRHRRYPMALLADCLAPALLVAQAIGRLGNWFNQELYGSCTTLPWGLKLNSSSAAVAMSGSYYNAGSCGVDGPFHPTFLYELIWNLIGAVLLIVLTQQVRKRFKAGSLFALYIMWYTLGRVWIENLRIDYAVKVLGLRINVWVSICVFVAAAVAFVLLQRYSVFTKILSDRLRAVTALEAKVDAGSMTAQQLKDTYKKERKNEQAQAQASRDLKKKERREHRREYEEAKARVLARKRMEEEDKSHNSSLTTSTDSASRSSSSSSLPSPSTSSSSSSDSSEE</sequence>
<dbReference type="Pfam" id="PF01790">
    <property type="entry name" value="LGT"/>
    <property type="match status" value="1"/>
</dbReference>
<dbReference type="InterPro" id="IPR001640">
    <property type="entry name" value="Lgt"/>
</dbReference>
<dbReference type="GO" id="GO:0042158">
    <property type="term" value="P:lipoprotein biosynthetic process"/>
    <property type="evidence" value="ECO:0007669"/>
    <property type="project" value="UniProtKB-UniRule"/>
</dbReference>
<accession>W5IJT6</accession>
<feature type="region of interest" description="Disordered" evidence="8">
    <location>
        <begin position="308"/>
        <end position="395"/>
    </location>
</feature>
<comment type="pathway">
    <text evidence="7">Protein modification; lipoprotein biosynthesis (diacylglyceryl transfer).</text>
</comment>
<feature type="compositionally biased region" description="Basic and acidic residues" evidence="8">
    <location>
        <begin position="336"/>
        <end position="359"/>
    </location>
</feature>
<dbReference type="HOGENOM" id="CLU_013386_2_0_11"/>
<keyword evidence="6 7" id="KW-0472">Membrane</keyword>
<dbReference type="EC" id="2.5.1.145" evidence="7"/>
<feature type="transmembrane region" description="Helical" evidence="7">
    <location>
        <begin position="192"/>
        <end position="210"/>
    </location>
</feature>
<comment type="caution">
    <text evidence="9">The sequence shown here is derived from an EMBL/GenBank/DDBJ whole genome shotgun (WGS) entry which is preliminary data.</text>
</comment>
<dbReference type="EMBL" id="ADCX01000004">
    <property type="protein sequence ID" value="EFG27166.2"/>
    <property type="molecule type" value="Genomic_DNA"/>
</dbReference>